<feature type="signal peptide" evidence="3">
    <location>
        <begin position="1"/>
        <end position="23"/>
    </location>
</feature>
<dbReference type="SUPFAM" id="SSF56935">
    <property type="entry name" value="Porins"/>
    <property type="match status" value="1"/>
</dbReference>
<feature type="coiled-coil region" evidence="1">
    <location>
        <begin position="25"/>
        <end position="52"/>
    </location>
</feature>
<dbReference type="Proteomes" id="UP000460290">
    <property type="component" value="Unassembled WGS sequence"/>
</dbReference>
<reference evidence="4 5" key="1">
    <citation type="submission" date="2019-12" db="EMBL/GenBank/DDBJ databases">
        <title>Genomic-based taxomic classification of the family Erythrobacteraceae.</title>
        <authorList>
            <person name="Xu L."/>
        </authorList>
    </citation>
    <scope>NUCLEOTIDE SEQUENCE [LARGE SCALE GENOMIC DNA]</scope>
    <source>
        <strain evidence="4 5">KCTC 42006</strain>
    </source>
</reference>
<sequence length="517" mass="55152">MKFVLSTVAAAALLIGGGDPAFAGDEKVEQALAALEARLNAVEAENRALRAQMTTRDTVPVAVPATPVVPIVPIAAHAAQPPLPPVPPARSQDSEERTSRNTVGVSSDYAYRMLDHAENTNTKAVVQLEAITEGLLDDRVVLSGSATAIATYQRSNTPDKFGYLMRNPTSANQIGKSVTEAVLHSAQLAVTARITDDVTAYAELLYDPQQSFGPGTITALTRNQIQLRRGWVMLGNLEKSPVYALIGKMDTPFGLQDTVSPFTNSTNWHAFAGLAYGAQVGLKKDGLLLRAMAIQGGAQFRSANTSVNGTNVPSKLNNFAVDGRYTLALPGNGNSVMAGGSYQHGSPYCQQYPIFHFNPCDDNVPAWAAYGKVNFGDLSVIGEFARTTKVWPGSQVPDPTNPLSQFEAQKTEAFTVGSRFAFGQPNQTTQRRNFALSAEFSKFTAGAEGAPWERQNQAVLGLSWFPIDNLNVFGEVVHVDGFAPLNFLSGGNLPGGATWSDRDAATDVALIGAQVAF</sequence>
<evidence type="ECO:0000256" key="2">
    <source>
        <dbReference type="SAM" id="MobiDB-lite"/>
    </source>
</evidence>
<evidence type="ECO:0000313" key="4">
    <source>
        <dbReference type="EMBL" id="MXO83411.1"/>
    </source>
</evidence>
<evidence type="ECO:0000313" key="5">
    <source>
        <dbReference type="Proteomes" id="UP000460290"/>
    </source>
</evidence>
<dbReference type="EMBL" id="WTYZ01000001">
    <property type="protein sequence ID" value="MXO83411.1"/>
    <property type="molecule type" value="Genomic_DNA"/>
</dbReference>
<name>A0A844Z3Z9_9SPHN</name>
<dbReference type="AlphaFoldDB" id="A0A844Z3Z9"/>
<keyword evidence="5" id="KW-1185">Reference proteome</keyword>
<feature type="chain" id="PRO_5032966141" description="Porin" evidence="3">
    <location>
        <begin position="24"/>
        <end position="517"/>
    </location>
</feature>
<evidence type="ECO:0008006" key="6">
    <source>
        <dbReference type="Google" id="ProtNLM"/>
    </source>
</evidence>
<dbReference type="RefSeq" id="WP_160613764.1">
    <property type="nucleotide sequence ID" value="NZ_JAUFQM010000001.1"/>
</dbReference>
<feature type="region of interest" description="Disordered" evidence="2">
    <location>
        <begin position="79"/>
        <end position="104"/>
    </location>
</feature>
<evidence type="ECO:0000256" key="3">
    <source>
        <dbReference type="SAM" id="SignalP"/>
    </source>
</evidence>
<comment type="caution">
    <text evidence="4">The sequence shown here is derived from an EMBL/GenBank/DDBJ whole genome shotgun (WGS) entry which is preliminary data.</text>
</comment>
<keyword evidence="1" id="KW-0175">Coiled coil</keyword>
<evidence type="ECO:0000256" key="1">
    <source>
        <dbReference type="SAM" id="Coils"/>
    </source>
</evidence>
<accession>A0A844Z3Z9</accession>
<protein>
    <recommendedName>
        <fullName evidence="6">Porin</fullName>
    </recommendedName>
</protein>
<gene>
    <name evidence="4" type="ORF">GRI35_08550</name>
</gene>
<proteinExistence type="predicted"/>
<organism evidence="4 5">
    <name type="scientific">Pontixanthobacter aestiaquae</name>
    <dbReference type="NCBI Taxonomy" id="1509367"/>
    <lineage>
        <taxon>Bacteria</taxon>
        <taxon>Pseudomonadati</taxon>
        <taxon>Pseudomonadota</taxon>
        <taxon>Alphaproteobacteria</taxon>
        <taxon>Sphingomonadales</taxon>
        <taxon>Erythrobacteraceae</taxon>
        <taxon>Pontixanthobacter</taxon>
    </lineage>
</organism>
<keyword evidence="3" id="KW-0732">Signal</keyword>
<dbReference type="OrthoDB" id="228981at2"/>